<dbReference type="GO" id="GO:0016740">
    <property type="term" value="F:transferase activity"/>
    <property type="evidence" value="ECO:0007669"/>
    <property type="project" value="UniProtKB-KW"/>
</dbReference>
<dbReference type="Proteomes" id="UP001599756">
    <property type="component" value="Unassembled WGS sequence"/>
</dbReference>
<evidence type="ECO:0000313" key="5">
    <source>
        <dbReference type="Proteomes" id="UP001599756"/>
    </source>
</evidence>
<gene>
    <name evidence="4" type="ORF">ACFW88_35920</name>
</gene>
<proteinExistence type="predicted"/>
<name>A0ABW6HI29_9ACTN</name>
<dbReference type="Pfam" id="PF01648">
    <property type="entry name" value="ACPS"/>
    <property type="match status" value="1"/>
</dbReference>
<dbReference type="InterPro" id="IPR041354">
    <property type="entry name" value="4PPT_N"/>
</dbReference>
<reference evidence="4 5" key="1">
    <citation type="submission" date="2024-09" db="EMBL/GenBank/DDBJ databases">
        <title>The Natural Products Discovery Center: Release of the First 8490 Sequenced Strains for Exploring Actinobacteria Biosynthetic Diversity.</title>
        <authorList>
            <person name="Kalkreuter E."/>
            <person name="Kautsar S.A."/>
            <person name="Yang D."/>
            <person name="Bader C.D."/>
            <person name="Teijaro C.N."/>
            <person name="Fluegel L."/>
            <person name="Davis C.M."/>
            <person name="Simpson J.R."/>
            <person name="Lauterbach L."/>
            <person name="Steele A.D."/>
            <person name="Gui C."/>
            <person name="Meng S."/>
            <person name="Li G."/>
            <person name="Viehrig K."/>
            <person name="Ye F."/>
            <person name="Su P."/>
            <person name="Kiefer A.F."/>
            <person name="Nichols A."/>
            <person name="Cepeda A.J."/>
            <person name="Yan W."/>
            <person name="Fan B."/>
            <person name="Jiang Y."/>
            <person name="Adhikari A."/>
            <person name="Zheng C.-J."/>
            <person name="Schuster L."/>
            <person name="Cowan T.M."/>
            <person name="Smanski M.J."/>
            <person name="Chevrette M.G."/>
            <person name="De Carvalho L.P.S."/>
            <person name="Shen B."/>
        </authorList>
    </citation>
    <scope>NUCLEOTIDE SEQUENCE [LARGE SCALE GENOMIC DNA]</scope>
    <source>
        <strain evidence="4 5">NPDC059500</strain>
    </source>
</reference>
<dbReference type="RefSeq" id="WP_381811765.1">
    <property type="nucleotide sequence ID" value="NZ_JBHYTS010000123.1"/>
</dbReference>
<dbReference type="EMBL" id="JBHYTS010000123">
    <property type="protein sequence ID" value="MFE1755855.1"/>
    <property type="molecule type" value="Genomic_DNA"/>
</dbReference>
<dbReference type="InterPro" id="IPR008278">
    <property type="entry name" value="4-PPantetheinyl_Trfase_dom"/>
</dbReference>
<feature type="domain" description="4'-phosphopantetheinyl transferase" evidence="2">
    <location>
        <begin position="106"/>
        <end position="181"/>
    </location>
</feature>
<evidence type="ECO:0000259" key="3">
    <source>
        <dbReference type="Pfam" id="PF17837"/>
    </source>
</evidence>
<evidence type="ECO:0000259" key="2">
    <source>
        <dbReference type="Pfam" id="PF01648"/>
    </source>
</evidence>
<dbReference type="SUPFAM" id="SSF56214">
    <property type="entry name" value="4'-phosphopantetheinyl transferase"/>
    <property type="match status" value="1"/>
</dbReference>
<accession>A0ABW6HI29</accession>
<dbReference type="InterPro" id="IPR003542">
    <property type="entry name" value="Enbac_synth_compD-like"/>
</dbReference>
<dbReference type="PANTHER" id="PTHR38096">
    <property type="entry name" value="ENTEROBACTIN SYNTHASE COMPONENT D"/>
    <property type="match status" value="1"/>
</dbReference>
<protein>
    <submittedName>
        <fullName evidence="4">4'-phosphopantetheinyl transferase</fullName>
    </submittedName>
</protein>
<comment type="caution">
    <text evidence="4">The sequence shown here is derived from an EMBL/GenBank/DDBJ whole genome shotgun (WGS) entry which is preliminary data.</text>
</comment>
<sequence>MIEELVPRTVACAEAFEDTVGDGGEDGLFPGEREALGDAVERRRREFTTVRACAREAMTGLGVPPAPVLPGVRNIPLWPAGVVGSMTHCDGYRAAALARASDAVTVGIDAEPDGPLPHGVLESIALPRELDWARAGSGGGAVHRDRLLFSAKECVYKAWFPMMRTELDFEDAEITFTPASGTGPAQPSGGAFHARILRPARNASGQHVGAFEGRWAAGRGLLVTAIVLPAPGGAVRGR</sequence>
<dbReference type="PRINTS" id="PR01399">
    <property type="entry name" value="ENTSNTHTASED"/>
</dbReference>
<keyword evidence="1 4" id="KW-0808">Transferase</keyword>
<dbReference type="InterPro" id="IPR037143">
    <property type="entry name" value="4-PPantetheinyl_Trfase_dom_sf"/>
</dbReference>
<dbReference type="PANTHER" id="PTHR38096:SF1">
    <property type="entry name" value="ENTEROBACTIN SYNTHASE COMPONENT D"/>
    <property type="match status" value="1"/>
</dbReference>
<evidence type="ECO:0000313" key="4">
    <source>
        <dbReference type="EMBL" id="MFE1755855.1"/>
    </source>
</evidence>
<evidence type="ECO:0000256" key="1">
    <source>
        <dbReference type="ARBA" id="ARBA00022679"/>
    </source>
</evidence>
<dbReference type="Pfam" id="PF17837">
    <property type="entry name" value="4PPT_N"/>
    <property type="match status" value="1"/>
</dbReference>
<feature type="domain" description="4'-phosphopantetheinyl transferase N-terminal" evidence="3">
    <location>
        <begin position="33"/>
        <end position="98"/>
    </location>
</feature>
<keyword evidence="5" id="KW-1185">Reference proteome</keyword>
<organism evidence="4 5">
    <name type="scientific">Streptomyces anandii</name>
    <dbReference type="NCBI Taxonomy" id="285454"/>
    <lineage>
        <taxon>Bacteria</taxon>
        <taxon>Bacillati</taxon>
        <taxon>Actinomycetota</taxon>
        <taxon>Actinomycetes</taxon>
        <taxon>Kitasatosporales</taxon>
        <taxon>Streptomycetaceae</taxon>
        <taxon>Streptomyces</taxon>
    </lineage>
</organism>